<feature type="domain" description="HTH cro/C1-type" evidence="1">
    <location>
        <begin position="45"/>
        <end position="80"/>
    </location>
</feature>
<dbReference type="AlphaFoldDB" id="A0A077LVC5"/>
<dbReference type="Gene3D" id="1.10.260.40">
    <property type="entry name" value="lambda repressor-like DNA-binding domains"/>
    <property type="match status" value="1"/>
</dbReference>
<dbReference type="Proteomes" id="UP000035721">
    <property type="component" value="Unassembled WGS sequence"/>
</dbReference>
<dbReference type="CDD" id="cd00093">
    <property type="entry name" value="HTH_XRE"/>
    <property type="match status" value="1"/>
</dbReference>
<name>A0A077LVC5_9MICO</name>
<dbReference type="RefSeq" id="WP_048549556.1">
    <property type="nucleotide sequence ID" value="NZ_HF570958.1"/>
</dbReference>
<dbReference type="OrthoDB" id="2679623at2"/>
<evidence type="ECO:0000313" key="2">
    <source>
        <dbReference type="EMBL" id="CCH75940.1"/>
    </source>
</evidence>
<dbReference type="EMBL" id="CAJB01000001">
    <property type="protein sequence ID" value="CCH75940.1"/>
    <property type="molecule type" value="Genomic_DNA"/>
</dbReference>
<evidence type="ECO:0000313" key="3">
    <source>
        <dbReference type="Proteomes" id="UP000035721"/>
    </source>
</evidence>
<gene>
    <name evidence="2" type="ORF">BN12_10087</name>
</gene>
<dbReference type="STRING" id="1194083.BN12_10087"/>
<reference evidence="2 3" key="1">
    <citation type="journal article" date="2013" name="ISME J.">
        <title>A metabolic model for members of the genus Tetrasphaera involved in enhanced biological phosphorus removal.</title>
        <authorList>
            <person name="Kristiansen R."/>
            <person name="Nguyen H.T.T."/>
            <person name="Saunders A.M."/>
            <person name="Nielsen J.L."/>
            <person name="Wimmer R."/>
            <person name="Le V.Q."/>
            <person name="McIlroy S.J."/>
            <person name="Petrovski S."/>
            <person name="Seviour R.J."/>
            <person name="Calteau A."/>
            <person name="Nielsen K.L."/>
            <person name="Nielsen P.H."/>
        </authorList>
    </citation>
    <scope>NUCLEOTIDE SEQUENCE [LARGE SCALE GENOMIC DNA]</scope>
    <source>
        <strain evidence="2 3">T1-X7</strain>
    </source>
</reference>
<keyword evidence="3" id="KW-1185">Reference proteome</keyword>
<dbReference type="GO" id="GO:0003677">
    <property type="term" value="F:DNA binding"/>
    <property type="evidence" value="ECO:0007669"/>
    <property type="project" value="InterPro"/>
</dbReference>
<evidence type="ECO:0000259" key="1">
    <source>
        <dbReference type="PROSITE" id="PS50943"/>
    </source>
</evidence>
<proteinExistence type="predicted"/>
<protein>
    <submittedName>
        <fullName evidence="2">Putative transcriptional regulator, XRE family</fullName>
    </submittedName>
</protein>
<dbReference type="InterPro" id="IPR010982">
    <property type="entry name" value="Lambda_DNA-bd_dom_sf"/>
</dbReference>
<accession>A0A077LVC5</accession>
<dbReference type="Pfam" id="PF01381">
    <property type="entry name" value="HTH_3"/>
    <property type="match status" value="1"/>
</dbReference>
<dbReference type="InterPro" id="IPR001387">
    <property type="entry name" value="Cro/C1-type_HTH"/>
</dbReference>
<dbReference type="PROSITE" id="PS50943">
    <property type="entry name" value="HTH_CROC1"/>
    <property type="match status" value="1"/>
</dbReference>
<dbReference type="SUPFAM" id="SSF47413">
    <property type="entry name" value="lambda repressor-like DNA-binding domains"/>
    <property type="match status" value="1"/>
</dbReference>
<organism evidence="2 3">
    <name type="scientific">Nostocoides japonicum T1-X7</name>
    <dbReference type="NCBI Taxonomy" id="1194083"/>
    <lineage>
        <taxon>Bacteria</taxon>
        <taxon>Bacillati</taxon>
        <taxon>Actinomycetota</taxon>
        <taxon>Actinomycetes</taxon>
        <taxon>Micrococcales</taxon>
        <taxon>Intrasporangiaceae</taxon>
        <taxon>Nostocoides</taxon>
    </lineage>
</organism>
<sequence>MDSAGLPDLAGKLQHLFKTIPQDAGRGWYTNEVVVRELAERGVAVTIQHLSNLRNGRRDNPSARLLGGIAEVFGVPVGYFFDRDEERRVNQELETLSQLRRTGGLRLRGSDLSPEGVVQLLAAIQEVNRIEGQRREGD</sequence>
<comment type="caution">
    <text evidence="2">The sequence shown here is derived from an EMBL/GenBank/DDBJ whole genome shotgun (WGS) entry which is preliminary data.</text>
</comment>